<proteinExistence type="predicted"/>
<protein>
    <submittedName>
        <fullName evidence="2">Uncharacterized protein</fullName>
    </submittedName>
</protein>
<gene>
    <name evidence="2" type="ORF">B0T19DRAFT_83487</name>
</gene>
<sequence length="290" mass="31821">MESLKLNSRIRVRLPSCFGIDSILWVPFADETGNIVGMGGRNGCPECGCAFHFSIRRGQEAPRCHASMGLPVKVRDASIPLDVDSAVHSPPAPQVASRACQASFKPRKVNMDVVMDGMDPCATIHHNATQNLHGPQGWMRCSVVYDVHPHIRTVNTAGGLDAARPSLPPPSASEPGPRPRPRSRPSHPVPSSTLEKHRAASRLAALTWPREEQLFPTKMSLRHLPPRALATTLSCASMANHFPRAHLVYALPVMALQQDLDLKPCCRYSPFFHLRLTACQLSPVWNVCSM</sequence>
<accession>A0AAE0MH75</accession>
<dbReference type="EMBL" id="JAUEPO010000002">
    <property type="protein sequence ID" value="KAK3331608.1"/>
    <property type="molecule type" value="Genomic_DNA"/>
</dbReference>
<keyword evidence="3" id="KW-1185">Reference proteome</keyword>
<reference evidence="2" key="1">
    <citation type="journal article" date="2023" name="Mol. Phylogenet. Evol.">
        <title>Genome-scale phylogeny and comparative genomics of the fungal order Sordariales.</title>
        <authorList>
            <person name="Hensen N."/>
            <person name="Bonometti L."/>
            <person name="Westerberg I."/>
            <person name="Brannstrom I.O."/>
            <person name="Guillou S."/>
            <person name="Cros-Aarteil S."/>
            <person name="Calhoun S."/>
            <person name="Haridas S."/>
            <person name="Kuo A."/>
            <person name="Mondo S."/>
            <person name="Pangilinan J."/>
            <person name="Riley R."/>
            <person name="LaButti K."/>
            <person name="Andreopoulos B."/>
            <person name="Lipzen A."/>
            <person name="Chen C."/>
            <person name="Yan M."/>
            <person name="Daum C."/>
            <person name="Ng V."/>
            <person name="Clum A."/>
            <person name="Steindorff A."/>
            <person name="Ohm R.A."/>
            <person name="Martin F."/>
            <person name="Silar P."/>
            <person name="Natvig D.O."/>
            <person name="Lalanne C."/>
            <person name="Gautier V."/>
            <person name="Ament-Velasquez S.L."/>
            <person name="Kruys A."/>
            <person name="Hutchinson M.I."/>
            <person name="Powell A.J."/>
            <person name="Barry K."/>
            <person name="Miller A.N."/>
            <person name="Grigoriev I.V."/>
            <person name="Debuchy R."/>
            <person name="Gladieux P."/>
            <person name="Hiltunen Thoren M."/>
            <person name="Johannesson H."/>
        </authorList>
    </citation>
    <scope>NUCLEOTIDE SEQUENCE</scope>
    <source>
        <strain evidence="2">SMH4131-1</strain>
    </source>
</reference>
<evidence type="ECO:0000256" key="1">
    <source>
        <dbReference type="SAM" id="MobiDB-lite"/>
    </source>
</evidence>
<organism evidence="2 3">
    <name type="scientific">Cercophora scortea</name>
    <dbReference type="NCBI Taxonomy" id="314031"/>
    <lineage>
        <taxon>Eukaryota</taxon>
        <taxon>Fungi</taxon>
        <taxon>Dikarya</taxon>
        <taxon>Ascomycota</taxon>
        <taxon>Pezizomycotina</taxon>
        <taxon>Sordariomycetes</taxon>
        <taxon>Sordariomycetidae</taxon>
        <taxon>Sordariales</taxon>
        <taxon>Lasiosphaeriaceae</taxon>
        <taxon>Cercophora</taxon>
    </lineage>
</organism>
<name>A0AAE0MH75_9PEZI</name>
<dbReference type="Proteomes" id="UP001286456">
    <property type="component" value="Unassembled WGS sequence"/>
</dbReference>
<dbReference type="AlphaFoldDB" id="A0AAE0MH75"/>
<evidence type="ECO:0000313" key="2">
    <source>
        <dbReference type="EMBL" id="KAK3331608.1"/>
    </source>
</evidence>
<feature type="compositionally biased region" description="Pro residues" evidence="1">
    <location>
        <begin position="166"/>
        <end position="178"/>
    </location>
</feature>
<evidence type="ECO:0000313" key="3">
    <source>
        <dbReference type="Proteomes" id="UP001286456"/>
    </source>
</evidence>
<comment type="caution">
    <text evidence="2">The sequence shown here is derived from an EMBL/GenBank/DDBJ whole genome shotgun (WGS) entry which is preliminary data.</text>
</comment>
<feature type="region of interest" description="Disordered" evidence="1">
    <location>
        <begin position="157"/>
        <end position="196"/>
    </location>
</feature>
<reference evidence="2" key="2">
    <citation type="submission" date="2023-06" db="EMBL/GenBank/DDBJ databases">
        <authorList>
            <consortium name="Lawrence Berkeley National Laboratory"/>
            <person name="Haridas S."/>
            <person name="Hensen N."/>
            <person name="Bonometti L."/>
            <person name="Westerberg I."/>
            <person name="Brannstrom I.O."/>
            <person name="Guillou S."/>
            <person name="Cros-Aarteil S."/>
            <person name="Calhoun S."/>
            <person name="Kuo A."/>
            <person name="Mondo S."/>
            <person name="Pangilinan J."/>
            <person name="Riley R."/>
            <person name="Labutti K."/>
            <person name="Andreopoulos B."/>
            <person name="Lipzen A."/>
            <person name="Chen C."/>
            <person name="Yanf M."/>
            <person name="Daum C."/>
            <person name="Ng V."/>
            <person name="Clum A."/>
            <person name="Steindorff A."/>
            <person name="Ohm R."/>
            <person name="Martin F."/>
            <person name="Silar P."/>
            <person name="Natvig D."/>
            <person name="Lalanne C."/>
            <person name="Gautier V."/>
            <person name="Ament-Velasquez S.L."/>
            <person name="Kruys A."/>
            <person name="Hutchinson M.I."/>
            <person name="Powell A.J."/>
            <person name="Barry K."/>
            <person name="Miller A.N."/>
            <person name="Grigoriev I.V."/>
            <person name="Debuchy R."/>
            <person name="Gladieux P."/>
            <person name="Thoren M.H."/>
            <person name="Johannesson H."/>
        </authorList>
    </citation>
    <scope>NUCLEOTIDE SEQUENCE</scope>
    <source>
        <strain evidence="2">SMH4131-1</strain>
    </source>
</reference>